<dbReference type="SUPFAM" id="SSF53850">
    <property type="entry name" value="Periplasmic binding protein-like II"/>
    <property type="match status" value="1"/>
</dbReference>
<proteinExistence type="predicted"/>
<reference evidence="1" key="2">
    <citation type="submission" date="2021-04" db="EMBL/GenBank/DDBJ databases">
        <authorList>
            <person name="Gilroy R."/>
        </authorList>
    </citation>
    <scope>NUCLEOTIDE SEQUENCE</scope>
    <source>
        <strain evidence="1">CHK32-1732</strain>
    </source>
</reference>
<reference evidence="1" key="1">
    <citation type="journal article" date="2021" name="PeerJ">
        <title>Extensive microbial diversity within the chicken gut microbiome revealed by metagenomics and culture.</title>
        <authorList>
            <person name="Gilroy R."/>
            <person name="Ravi A."/>
            <person name="Getino M."/>
            <person name="Pursley I."/>
            <person name="Horton D.L."/>
            <person name="Alikhan N.F."/>
            <person name="Baker D."/>
            <person name="Gharbi K."/>
            <person name="Hall N."/>
            <person name="Watson M."/>
            <person name="Adriaenssens E.M."/>
            <person name="Foster-Nyarko E."/>
            <person name="Jarju S."/>
            <person name="Secka A."/>
            <person name="Antonio M."/>
            <person name="Oren A."/>
            <person name="Chaudhuri R.R."/>
            <person name="La Ragione R."/>
            <person name="Hildebrand F."/>
            <person name="Pallen M.J."/>
        </authorList>
    </citation>
    <scope>NUCLEOTIDE SEQUENCE</scope>
    <source>
        <strain evidence="1">CHK32-1732</strain>
    </source>
</reference>
<dbReference type="AlphaFoldDB" id="A0A9D1UJY7"/>
<organism evidence="1 2">
    <name type="scientific">Candidatus Corynebacterium avicola</name>
    <dbReference type="NCBI Taxonomy" id="2838527"/>
    <lineage>
        <taxon>Bacteria</taxon>
        <taxon>Bacillati</taxon>
        <taxon>Actinomycetota</taxon>
        <taxon>Actinomycetes</taxon>
        <taxon>Mycobacteriales</taxon>
        <taxon>Corynebacteriaceae</taxon>
        <taxon>Corynebacterium</taxon>
    </lineage>
</organism>
<sequence length="212" mass="22979">MNHLKVVFAPGVVPGKWLGRFDERVNGWLAAAAQSDDPLAHVLAGRADLAILRLPGGWKGMDGHRIDEEAMRRLGLHRVVLYEEQAGVAAPKDHALEAVGENEMVRPEDLEDEMVLYSGVDPAMVRENLEVVAANVGVVVAPRPLLRSVNRRGVVHRSLVTGPGAHGTPDVSDAPDTPAASRIALVWKKSEDNEVIQQFVGICRGRRASSSR</sequence>
<dbReference type="Proteomes" id="UP000824190">
    <property type="component" value="Unassembled WGS sequence"/>
</dbReference>
<protein>
    <recommendedName>
        <fullName evidence="3">LysR substrate-binding domain-containing protein</fullName>
    </recommendedName>
</protein>
<accession>A0A9D1UJY7</accession>
<dbReference type="EMBL" id="DXGC01000031">
    <property type="protein sequence ID" value="HIW90659.1"/>
    <property type="molecule type" value="Genomic_DNA"/>
</dbReference>
<evidence type="ECO:0000313" key="2">
    <source>
        <dbReference type="Proteomes" id="UP000824190"/>
    </source>
</evidence>
<gene>
    <name evidence="1" type="ORF">H9870_03225</name>
</gene>
<comment type="caution">
    <text evidence="1">The sequence shown here is derived from an EMBL/GenBank/DDBJ whole genome shotgun (WGS) entry which is preliminary data.</text>
</comment>
<evidence type="ECO:0000313" key="1">
    <source>
        <dbReference type="EMBL" id="HIW90659.1"/>
    </source>
</evidence>
<name>A0A9D1UJY7_9CORY</name>
<evidence type="ECO:0008006" key="3">
    <source>
        <dbReference type="Google" id="ProtNLM"/>
    </source>
</evidence>